<proteinExistence type="predicted"/>
<evidence type="ECO:0000256" key="1">
    <source>
        <dbReference type="SAM" id="MobiDB-lite"/>
    </source>
</evidence>
<feature type="compositionally biased region" description="Basic residues" evidence="1">
    <location>
        <begin position="80"/>
        <end position="95"/>
    </location>
</feature>
<dbReference type="Proteomes" id="UP000054047">
    <property type="component" value="Unassembled WGS sequence"/>
</dbReference>
<reference evidence="2 3" key="1">
    <citation type="submission" date="2013-12" db="EMBL/GenBank/DDBJ databases">
        <title>Draft genome of the parsitic nematode Ancylostoma duodenale.</title>
        <authorList>
            <person name="Mitreva M."/>
        </authorList>
    </citation>
    <scope>NUCLEOTIDE SEQUENCE [LARGE SCALE GENOMIC DNA]</scope>
    <source>
        <strain evidence="2 3">Zhejiang</strain>
    </source>
</reference>
<evidence type="ECO:0000313" key="3">
    <source>
        <dbReference type="Proteomes" id="UP000054047"/>
    </source>
</evidence>
<accession>A0A0C2D5S0</accession>
<protein>
    <recommendedName>
        <fullName evidence="4">Protein kinase domain-containing protein</fullName>
    </recommendedName>
</protein>
<dbReference type="Gene3D" id="1.10.510.10">
    <property type="entry name" value="Transferase(Phosphotransferase) domain 1"/>
    <property type="match status" value="1"/>
</dbReference>
<dbReference type="AlphaFoldDB" id="A0A0C2D5S0"/>
<feature type="region of interest" description="Disordered" evidence="1">
    <location>
        <begin position="30"/>
        <end position="109"/>
    </location>
</feature>
<dbReference type="EMBL" id="KN727809">
    <property type="protein sequence ID" value="KIH64908.1"/>
    <property type="molecule type" value="Genomic_DNA"/>
</dbReference>
<dbReference type="OrthoDB" id="5877077at2759"/>
<gene>
    <name evidence="2" type="ORF">ANCDUO_04772</name>
</gene>
<evidence type="ECO:0008006" key="4">
    <source>
        <dbReference type="Google" id="ProtNLM"/>
    </source>
</evidence>
<feature type="compositionally biased region" description="Low complexity" evidence="1">
    <location>
        <begin position="44"/>
        <end position="72"/>
    </location>
</feature>
<evidence type="ECO:0000313" key="2">
    <source>
        <dbReference type="EMBL" id="KIH64908.1"/>
    </source>
</evidence>
<organism evidence="2 3">
    <name type="scientific">Ancylostoma duodenale</name>
    <dbReference type="NCBI Taxonomy" id="51022"/>
    <lineage>
        <taxon>Eukaryota</taxon>
        <taxon>Metazoa</taxon>
        <taxon>Ecdysozoa</taxon>
        <taxon>Nematoda</taxon>
        <taxon>Chromadorea</taxon>
        <taxon>Rhabditida</taxon>
        <taxon>Rhabditina</taxon>
        <taxon>Rhabditomorpha</taxon>
        <taxon>Strongyloidea</taxon>
        <taxon>Ancylostomatidae</taxon>
        <taxon>Ancylostomatinae</taxon>
        <taxon>Ancylostoma</taxon>
    </lineage>
</organism>
<name>A0A0C2D5S0_9BILA</name>
<sequence>MPKQTPPLYKSHDNGRVQFFMAQDSYEMARQLGGAEGAPPAAPAKPGAAPGTSAAATAPQAGGAVPTPGTPGVERSQFPSKKKVQAKKKVKKKGPEKREIMSEGDTVQSETHTWRVIKLLGSGGFGDVYKVVKHNDPDKTVNIY</sequence>
<keyword evidence="3" id="KW-1185">Reference proteome</keyword>